<proteinExistence type="predicted"/>
<reference evidence="3" key="2">
    <citation type="submission" date="2025-04" db="UniProtKB">
        <authorList>
            <consortium name="RefSeq"/>
        </authorList>
    </citation>
    <scope>IDENTIFICATION</scope>
    <source>
        <strain evidence="3">DH4</strain>
        <tissue evidence="3">Whole body</tissue>
    </source>
</reference>
<protein>
    <submittedName>
        <fullName evidence="3">Uncharacterized protein LOC100577155</fullName>
    </submittedName>
</protein>
<sequence length="145" mass="16606">MNWRGRKMQLVPCFGGVEIVLCLWITSAVLTLVASQQKFYIQGRYGKRQEPRTDSFYVSGGRYGRSEDAGVDAASKSRLAKLVEVEVPRIDRFVWGGRYGKRSPPDYHRPASSVNRFSAVLHLMDQVDLDRENEHSNRNELDFLP</sequence>
<dbReference type="Proteomes" id="UP000005203">
    <property type="component" value="Linkage group LG14"/>
</dbReference>
<dbReference type="GeneID" id="100577155"/>
<dbReference type="RefSeq" id="XP_003250542.1">
    <property type="nucleotide sequence ID" value="XM_003250494.4"/>
</dbReference>
<dbReference type="AlphaFoldDB" id="A0A7M7GEF5"/>
<dbReference type="OrthoDB" id="6350276at2759"/>
<dbReference type="EnsemblMetazoa" id="XM_003250494">
    <property type="protein sequence ID" value="XP_003250542"/>
    <property type="gene ID" value="LOC100577155"/>
</dbReference>
<organism evidence="1">
    <name type="scientific">Apis mellifera</name>
    <name type="common">Honeybee</name>
    <dbReference type="NCBI Taxonomy" id="7460"/>
    <lineage>
        <taxon>Eukaryota</taxon>
        <taxon>Metazoa</taxon>
        <taxon>Ecdysozoa</taxon>
        <taxon>Arthropoda</taxon>
        <taxon>Hexapoda</taxon>
        <taxon>Insecta</taxon>
        <taxon>Pterygota</taxon>
        <taxon>Neoptera</taxon>
        <taxon>Endopterygota</taxon>
        <taxon>Hymenoptera</taxon>
        <taxon>Apocrita</taxon>
        <taxon>Aculeata</taxon>
        <taxon>Apoidea</taxon>
        <taxon>Anthophila</taxon>
        <taxon>Apidae</taxon>
        <taxon>Apis</taxon>
    </lineage>
</organism>
<dbReference type="KEGG" id="ame:100577155"/>
<accession>A0A8B6XXE7</accession>
<name>A0A7M7GEF5_APIME</name>
<gene>
    <name evidence="3" type="primary">LOC100577155</name>
</gene>
<reference evidence="1" key="1">
    <citation type="submission" date="2021-01" db="UniProtKB">
        <authorList>
            <consortium name="EnsemblMetazoa"/>
        </authorList>
    </citation>
    <scope>IDENTIFICATION</scope>
    <source>
        <strain evidence="1">DH4</strain>
    </source>
</reference>
<keyword evidence="2" id="KW-1185">Reference proteome</keyword>
<evidence type="ECO:0000313" key="3">
    <source>
        <dbReference type="RefSeq" id="XP_003250542.1"/>
    </source>
</evidence>
<accession>A0A7M7GEF5</accession>
<evidence type="ECO:0000313" key="1">
    <source>
        <dbReference type="EnsemblMetazoa" id="XP_003250542"/>
    </source>
</evidence>
<evidence type="ECO:0000313" key="2">
    <source>
        <dbReference type="Proteomes" id="UP000005203"/>
    </source>
</evidence>